<dbReference type="EMBL" id="GBXM01089459">
    <property type="protein sequence ID" value="JAH19118.1"/>
    <property type="molecule type" value="Transcribed_RNA"/>
</dbReference>
<organism evidence="1">
    <name type="scientific">Anguilla anguilla</name>
    <name type="common">European freshwater eel</name>
    <name type="synonym">Muraena anguilla</name>
    <dbReference type="NCBI Taxonomy" id="7936"/>
    <lineage>
        <taxon>Eukaryota</taxon>
        <taxon>Metazoa</taxon>
        <taxon>Chordata</taxon>
        <taxon>Craniata</taxon>
        <taxon>Vertebrata</taxon>
        <taxon>Euteleostomi</taxon>
        <taxon>Actinopterygii</taxon>
        <taxon>Neopterygii</taxon>
        <taxon>Teleostei</taxon>
        <taxon>Anguilliformes</taxon>
        <taxon>Anguillidae</taxon>
        <taxon>Anguilla</taxon>
    </lineage>
</organism>
<reference evidence="1" key="1">
    <citation type="submission" date="2014-11" db="EMBL/GenBank/DDBJ databases">
        <authorList>
            <person name="Amaro Gonzalez C."/>
        </authorList>
    </citation>
    <scope>NUCLEOTIDE SEQUENCE</scope>
</reference>
<protein>
    <submittedName>
        <fullName evidence="1">Uncharacterized protein</fullName>
    </submittedName>
</protein>
<accession>A0A0E9QSL7</accession>
<name>A0A0E9QSL7_ANGAN</name>
<evidence type="ECO:0000313" key="1">
    <source>
        <dbReference type="EMBL" id="JAH19118.1"/>
    </source>
</evidence>
<reference evidence="1" key="2">
    <citation type="journal article" date="2015" name="Fish Shellfish Immunol.">
        <title>Early steps in the European eel (Anguilla anguilla)-Vibrio vulnificus interaction in the gills: Role of the RtxA13 toxin.</title>
        <authorList>
            <person name="Callol A."/>
            <person name="Pajuelo D."/>
            <person name="Ebbesson L."/>
            <person name="Teles M."/>
            <person name="MacKenzie S."/>
            <person name="Amaro C."/>
        </authorList>
    </citation>
    <scope>NUCLEOTIDE SEQUENCE</scope>
</reference>
<dbReference type="AlphaFoldDB" id="A0A0E9QSL7"/>
<sequence length="77" mass="8751">MNDTLKLAQTDTQLKYATLVLFETIVIKLIFPIQHVREPAMELGLPLQLCLVNAHCHVLEFGEKTVPEFALHGSQFF</sequence>
<proteinExistence type="predicted"/>